<dbReference type="PRINTS" id="PR00007">
    <property type="entry name" value="COMPLEMNTC1Q"/>
</dbReference>
<dbReference type="SMART" id="SM00110">
    <property type="entry name" value="C1Q"/>
    <property type="match status" value="1"/>
</dbReference>
<evidence type="ECO:0000256" key="3">
    <source>
        <dbReference type="ARBA" id="ARBA00022729"/>
    </source>
</evidence>
<keyword evidence="3" id="KW-0732">Signal</keyword>
<name>A0AAV4AFN7_9GAST</name>
<dbReference type="Gene3D" id="2.60.120.40">
    <property type="match status" value="1"/>
</dbReference>
<keyword evidence="2" id="KW-0964">Secreted</keyword>
<evidence type="ECO:0000313" key="6">
    <source>
        <dbReference type="Proteomes" id="UP000735302"/>
    </source>
</evidence>
<evidence type="ECO:0000256" key="2">
    <source>
        <dbReference type="ARBA" id="ARBA00022525"/>
    </source>
</evidence>
<dbReference type="Proteomes" id="UP000735302">
    <property type="component" value="Unassembled WGS sequence"/>
</dbReference>
<reference evidence="5 6" key="1">
    <citation type="journal article" date="2021" name="Elife">
        <title>Chloroplast acquisition without the gene transfer in kleptoplastic sea slugs, Plakobranchus ocellatus.</title>
        <authorList>
            <person name="Maeda T."/>
            <person name="Takahashi S."/>
            <person name="Yoshida T."/>
            <person name="Shimamura S."/>
            <person name="Takaki Y."/>
            <person name="Nagai Y."/>
            <person name="Toyoda A."/>
            <person name="Suzuki Y."/>
            <person name="Arimoto A."/>
            <person name="Ishii H."/>
            <person name="Satoh N."/>
            <person name="Nishiyama T."/>
            <person name="Hasebe M."/>
            <person name="Maruyama T."/>
            <person name="Minagawa J."/>
            <person name="Obokata J."/>
            <person name="Shigenobu S."/>
        </authorList>
    </citation>
    <scope>NUCLEOTIDE SEQUENCE [LARGE SCALE GENOMIC DNA]</scope>
</reference>
<protein>
    <submittedName>
        <fullName evidence="5">Complement c1q-like protein 2</fullName>
    </submittedName>
</protein>
<dbReference type="PANTHER" id="PTHR22923">
    <property type="entry name" value="CEREBELLIN-RELATED"/>
    <property type="match status" value="1"/>
</dbReference>
<dbReference type="PROSITE" id="PS50871">
    <property type="entry name" value="C1Q"/>
    <property type="match status" value="1"/>
</dbReference>
<evidence type="ECO:0000313" key="5">
    <source>
        <dbReference type="EMBL" id="GFO05368.1"/>
    </source>
</evidence>
<evidence type="ECO:0000256" key="1">
    <source>
        <dbReference type="ARBA" id="ARBA00004613"/>
    </source>
</evidence>
<dbReference type="EMBL" id="BLXT01003748">
    <property type="protein sequence ID" value="GFO05368.1"/>
    <property type="molecule type" value="Genomic_DNA"/>
</dbReference>
<dbReference type="PANTHER" id="PTHR22923:SF116">
    <property type="entry name" value="C1Q DOMAIN-CONTAINING PROTEIN"/>
    <property type="match status" value="1"/>
</dbReference>
<gene>
    <name evidence="5" type="ORF">PoB_003187300</name>
</gene>
<keyword evidence="6" id="KW-1185">Reference proteome</keyword>
<dbReference type="InterPro" id="IPR008983">
    <property type="entry name" value="Tumour_necrosis_fac-like_dom"/>
</dbReference>
<comment type="subcellular location">
    <subcellularLocation>
        <location evidence="1">Secreted</location>
    </subcellularLocation>
</comment>
<dbReference type="InterPro" id="IPR050822">
    <property type="entry name" value="Cerebellin_Synaptic_Org"/>
</dbReference>
<evidence type="ECO:0000259" key="4">
    <source>
        <dbReference type="PROSITE" id="PS50871"/>
    </source>
</evidence>
<comment type="caution">
    <text evidence="5">The sequence shown here is derived from an EMBL/GenBank/DDBJ whole genome shotgun (WGS) entry which is preliminary data.</text>
</comment>
<dbReference type="GO" id="GO:0005576">
    <property type="term" value="C:extracellular region"/>
    <property type="evidence" value="ECO:0007669"/>
    <property type="project" value="UniProtKB-SubCell"/>
</dbReference>
<sequence>MVAWFQLSESTVLNLNGSSTFGQTTTMADKHVITCVVIVLVGVCAASAAPEKRQTNMLKPAFSVGLSKMMNVSDHVNVTFDRVFLNEGNGYDPATGIFTAPYDGTYNFLYHALAEIDGVMYLDLYKNQEYISSAYAHVTSDYGSASNAVVLTLTRGDHVYITGHGTSILYGDAWEVYCTFSGYLMFFSNNQA</sequence>
<dbReference type="SUPFAM" id="SSF49842">
    <property type="entry name" value="TNF-like"/>
    <property type="match status" value="1"/>
</dbReference>
<dbReference type="InterPro" id="IPR001073">
    <property type="entry name" value="C1q_dom"/>
</dbReference>
<dbReference type="AlphaFoldDB" id="A0AAV4AFN7"/>
<dbReference type="Pfam" id="PF00386">
    <property type="entry name" value="C1q"/>
    <property type="match status" value="1"/>
</dbReference>
<accession>A0AAV4AFN7</accession>
<feature type="domain" description="C1q" evidence="4">
    <location>
        <begin position="55"/>
        <end position="191"/>
    </location>
</feature>
<organism evidence="5 6">
    <name type="scientific">Plakobranchus ocellatus</name>
    <dbReference type="NCBI Taxonomy" id="259542"/>
    <lineage>
        <taxon>Eukaryota</taxon>
        <taxon>Metazoa</taxon>
        <taxon>Spiralia</taxon>
        <taxon>Lophotrochozoa</taxon>
        <taxon>Mollusca</taxon>
        <taxon>Gastropoda</taxon>
        <taxon>Heterobranchia</taxon>
        <taxon>Euthyneura</taxon>
        <taxon>Panpulmonata</taxon>
        <taxon>Sacoglossa</taxon>
        <taxon>Placobranchoidea</taxon>
        <taxon>Plakobranchidae</taxon>
        <taxon>Plakobranchus</taxon>
    </lineage>
</organism>
<proteinExistence type="predicted"/>